<dbReference type="Gene3D" id="3.90.180.10">
    <property type="entry name" value="Medium-chain alcohol dehydrogenases, catalytic domain"/>
    <property type="match status" value="1"/>
</dbReference>
<dbReference type="OrthoDB" id="48317at2759"/>
<dbReference type="SMART" id="SM00829">
    <property type="entry name" value="PKS_ER"/>
    <property type="match status" value="1"/>
</dbReference>
<evidence type="ECO:0000256" key="3">
    <source>
        <dbReference type="ARBA" id="ARBA00022857"/>
    </source>
</evidence>
<evidence type="ECO:0000313" key="6">
    <source>
        <dbReference type="EMBL" id="CZT17475.1"/>
    </source>
</evidence>
<feature type="domain" description="Enoyl reductase (ER)" evidence="5">
    <location>
        <begin position="14"/>
        <end position="358"/>
    </location>
</feature>
<evidence type="ECO:0000259" key="5">
    <source>
        <dbReference type="SMART" id="SM00829"/>
    </source>
</evidence>
<keyword evidence="3" id="KW-0521">NADP</keyword>
<dbReference type="InterPro" id="IPR011032">
    <property type="entry name" value="GroES-like_sf"/>
</dbReference>
<name>A0A2D3UU05_9PEZI</name>
<gene>
    <name evidence="6" type="ORF">RCC_03309</name>
</gene>
<reference evidence="6 7" key="1">
    <citation type="submission" date="2016-03" db="EMBL/GenBank/DDBJ databases">
        <authorList>
            <person name="Ploux O."/>
        </authorList>
    </citation>
    <scope>NUCLEOTIDE SEQUENCE [LARGE SCALE GENOMIC DNA]</scope>
    <source>
        <strain evidence="6 7">URUG2</strain>
    </source>
</reference>
<evidence type="ECO:0000256" key="2">
    <source>
        <dbReference type="ARBA" id="ARBA00011245"/>
    </source>
</evidence>
<dbReference type="InterPro" id="IPR036291">
    <property type="entry name" value="NAD(P)-bd_dom_sf"/>
</dbReference>
<dbReference type="SUPFAM" id="SSF50129">
    <property type="entry name" value="GroES-like"/>
    <property type="match status" value="1"/>
</dbReference>
<dbReference type="Pfam" id="PF00107">
    <property type="entry name" value="ADH_zinc_N"/>
    <property type="match status" value="1"/>
</dbReference>
<keyword evidence="4" id="KW-0560">Oxidoreductase</keyword>
<dbReference type="STRING" id="112498.A0A2D3UU05"/>
<dbReference type="SUPFAM" id="SSF51735">
    <property type="entry name" value="NAD(P)-binding Rossmann-fold domains"/>
    <property type="match status" value="1"/>
</dbReference>
<dbReference type="GeneID" id="35598515"/>
<accession>A0A2D3UU05</accession>
<dbReference type="RefSeq" id="XP_023624367.1">
    <property type="nucleotide sequence ID" value="XM_023768599.1"/>
</dbReference>
<comment type="similarity">
    <text evidence="1">Belongs to the zinc-containing alcohol dehydrogenase family.</text>
</comment>
<dbReference type="EMBL" id="FJUY01000004">
    <property type="protein sequence ID" value="CZT17475.1"/>
    <property type="molecule type" value="Genomic_DNA"/>
</dbReference>
<protein>
    <submittedName>
        <fullName evidence="6">Related to toxD protein</fullName>
    </submittedName>
</protein>
<dbReference type="InterPro" id="IPR047122">
    <property type="entry name" value="Trans-enoyl_RdTase-like"/>
</dbReference>
<dbReference type="AlphaFoldDB" id="A0A2D3UU05"/>
<dbReference type="PANTHER" id="PTHR45348:SF6">
    <property type="entry name" value="TRANS-ENOYL REDUCTASE APDC"/>
    <property type="match status" value="1"/>
</dbReference>
<organism evidence="6 7">
    <name type="scientific">Ramularia collo-cygni</name>
    <dbReference type="NCBI Taxonomy" id="112498"/>
    <lineage>
        <taxon>Eukaryota</taxon>
        <taxon>Fungi</taxon>
        <taxon>Dikarya</taxon>
        <taxon>Ascomycota</taxon>
        <taxon>Pezizomycotina</taxon>
        <taxon>Dothideomycetes</taxon>
        <taxon>Dothideomycetidae</taxon>
        <taxon>Mycosphaerellales</taxon>
        <taxon>Mycosphaerellaceae</taxon>
        <taxon>Ramularia</taxon>
    </lineage>
</organism>
<evidence type="ECO:0000256" key="1">
    <source>
        <dbReference type="ARBA" id="ARBA00008072"/>
    </source>
</evidence>
<keyword evidence="7" id="KW-1185">Reference proteome</keyword>
<sequence>MSIPQVQTALVVQGPGKLAVVHDVAVPALESDMVLVKTAAVAINPADAKMLDFSAVPGAVHGYDFSGTVVALGEDAKAEGKLQVGDRVAGLVHGMNVNKPGIGSFAQYVAAYHDLLLKIPDSMRFEDAASFGTGLSTASLSLFHEMRVPATLEQLSAGVPSKTGEFVLVAGGSTATGTRAVQLLKLAGLRPIATCSPSNNDLVLSFGAEKVFNYASPTCAADIRAYTGGELGYALDCVSSAETTQLCYGALGRAGGRYVALEPFRDAVAQTRSLTVVPSWVMVLTIFGHKVDLDGEYGREARPEDRAFGRDAFAAVQTLLDRGLITTHPVKALPGGWEGVIEGVNTIRTQALSGYKLVYAVA</sequence>
<proteinExistence type="inferred from homology"/>
<dbReference type="Proteomes" id="UP000225277">
    <property type="component" value="Unassembled WGS sequence"/>
</dbReference>
<dbReference type="Pfam" id="PF08240">
    <property type="entry name" value="ADH_N"/>
    <property type="match status" value="1"/>
</dbReference>
<comment type="subunit">
    <text evidence="2">Monomer.</text>
</comment>
<dbReference type="InterPro" id="IPR013149">
    <property type="entry name" value="ADH-like_C"/>
</dbReference>
<dbReference type="PANTHER" id="PTHR45348">
    <property type="entry name" value="HYPOTHETICAL OXIDOREDUCTASE (EUROFUNG)"/>
    <property type="match status" value="1"/>
</dbReference>
<dbReference type="GO" id="GO:0016651">
    <property type="term" value="F:oxidoreductase activity, acting on NAD(P)H"/>
    <property type="evidence" value="ECO:0007669"/>
    <property type="project" value="InterPro"/>
</dbReference>
<dbReference type="InterPro" id="IPR020843">
    <property type="entry name" value="ER"/>
</dbReference>
<evidence type="ECO:0000256" key="4">
    <source>
        <dbReference type="ARBA" id="ARBA00023002"/>
    </source>
</evidence>
<dbReference type="CDD" id="cd08249">
    <property type="entry name" value="enoyl_reductase_like"/>
    <property type="match status" value="1"/>
</dbReference>
<dbReference type="InterPro" id="IPR013154">
    <property type="entry name" value="ADH-like_N"/>
</dbReference>
<evidence type="ECO:0000313" key="7">
    <source>
        <dbReference type="Proteomes" id="UP000225277"/>
    </source>
</evidence>
<dbReference type="Gene3D" id="3.40.50.720">
    <property type="entry name" value="NAD(P)-binding Rossmann-like Domain"/>
    <property type="match status" value="1"/>
</dbReference>